<dbReference type="AlphaFoldDB" id="C0E2K6"/>
<comment type="caution">
    <text evidence="1">The sequence shown here is derived from an EMBL/GenBank/DDBJ whole genome shotgun (WGS) entry which is preliminary data.</text>
</comment>
<gene>
    <name evidence="1" type="ORF">CORMATOL_01211</name>
</gene>
<evidence type="ECO:0000313" key="1">
    <source>
        <dbReference type="EMBL" id="EEG27141.1"/>
    </source>
</evidence>
<reference evidence="1 2" key="1">
    <citation type="submission" date="2009-01" db="EMBL/GenBank/DDBJ databases">
        <authorList>
            <person name="Fulton L."/>
            <person name="Clifton S."/>
            <person name="Chinwalla A.T."/>
            <person name="Mitreva M."/>
            <person name="Sodergren E."/>
            <person name="Weinstock G."/>
            <person name="Clifton S."/>
            <person name="Dooling D.J."/>
            <person name="Fulton B."/>
            <person name="Minx P."/>
            <person name="Pepin K.H."/>
            <person name="Johnson M."/>
            <person name="Bhonagiri V."/>
            <person name="Nash W.E."/>
            <person name="Mardis E.R."/>
            <person name="Wilson R.K."/>
        </authorList>
    </citation>
    <scope>NUCLEOTIDE SEQUENCE [LARGE SCALE GENOMIC DNA]</scope>
    <source>
        <strain evidence="1 2">ATCC 33806</strain>
    </source>
</reference>
<proteinExistence type="predicted"/>
<name>C0E2K6_9CORY</name>
<dbReference type="HOGENOM" id="CLU_3097849_0_0_11"/>
<dbReference type="Proteomes" id="UP000006247">
    <property type="component" value="Unassembled WGS sequence"/>
</dbReference>
<accession>C0E2K6</accession>
<dbReference type="EMBL" id="ACEB01000020">
    <property type="protein sequence ID" value="EEG27141.1"/>
    <property type="molecule type" value="Genomic_DNA"/>
</dbReference>
<organism evidence="1 2">
    <name type="scientific">Corynebacterium matruchotii ATCC 33806</name>
    <dbReference type="NCBI Taxonomy" id="566549"/>
    <lineage>
        <taxon>Bacteria</taxon>
        <taxon>Bacillati</taxon>
        <taxon>Actinomycetota</taxon>
        <taxon>Actinomycetes</taxon>
        <taxon>Mycobacteriales</taxon>
        <taxon>Corynebacteriaceae</taxon>
        <taxon>Corynebacterium</taxon>
    </lineage>
</organism>
<sequence length="51" mass="5862">MKGHMVGLIEERFWLSIVTFLSPTFRNHQHFTVVPVCDGEYYPKARAGHAS</sequence>
<protein>
    <submittedName>
        <fullName evidence="1">Uncharacterized protein</fullName>
    </submittedName>
</protein>
<evidence type="ECO:0000313" key="2">
    <source>
        <dbReference type="Proteomes" id="UP000006247"/>
    </source>
</evidence>